<feature type="binding site" evidence="8">
    <location>
        <position position="252"/>
    </location>
    <ligand>
        <name>NADP(+)</name>
        <dbReference type="ChEBI" id="CHEBI:58349"/>
    </ligand>
</feature>
<feature type="binding site" evidence="8">
    <location>
        <position position="71"/>
    </location>
    <ligand>
        <name>shikimate</name>
        <dbReference type="ChEBI" id="CHEBI:36208"/>
    </ligand>
</feature>
<evidence type="ECO:0000313" key="12">
    <source>
        <dbReference type="Proteomes" id="UP000483018"/>
    </source>
</evidence>
<protein>
    <recommendedName>
        <fullName evidence="2 8">Shikimate dehydrogenase (NADP(+))</fullName>
        <shortName evidence="8">SDH</shortName>
        <ecNumber evidence="2 8">1.1.1.25</ecNumber>
    </recommendedName>
</protein>
<dbReference type="HAMAP" id="MF_00222">
    <property type="entry name" value="Shikimate_DH_AroE"/>
    <property type="match status" value="1"/>
</dbReference>
<comment type="pathway">
    <text evidence="1 8">Metabolic intermediate biosynthesis; chorismate biosynthesis; chorismate from D-erythrose 4-phosphate and phosphoenolpyruvate: step 4/7.</text>
</comment>
<dbReference type="GO" id="GO:0009073">
    <property type="term" value="P:aromatic amino acid family biosynthetic process"/>
    <property type="evidence" value="ECO:0007669"/>
    <property type="project" value="UniProtKB-KW"/>
</dbReference>
<dbReference type="InterPro" id="IPR046346">
    <property type="entry name" value="Aminoacid_DH-like_N_sf"/>
</dbReference>
<feature type="binding site" evidence="8">
    <location>
        <position position="259"/>
    </location>
    <ligand>
        <name>shikimate</name>
        <dbReference type="ChEBI" id="CHEBI:36208"/>
    </ligand>
</feature>
<evidence type="ECO:0000256" key="2">
    <source>
        <dbReference type="ARBA" id="ARBA00012962"/>
    </source>
</evidence>
<evidence type="ECO:0000256" key="7">
    <source>
        <dbReference type="ARBA" id="ARBA00049442"/>
    </source>
</evidence>
<dbReference type="InterPro" id="IPR011342">
    <property type="entry name" value="Shikimate_DH"/>
</dbReference>
<dbReference type="RefSeq" id="WP_158739154.1">
    <property type="nucleotide sequence ID" value="NZ_JAFBEP010000006.1"/>
</dbReference>
<feature type="domain" description="Quinate/shikimate 5-dehydrogenase/glutamyl-tRNA reductase" evidence="9">
    <location>
        <begin position="125"/>
        <end position="176"/>
    </location>
</feature>
<accession>A0A7C8LLD9</accession>
<name>A0A7C8LLD9_9FIRM</name>
<proteinExistence type="inferred from homology"/>
<dbReference type="EMBL" id="WSLF01000001">
    <property type="protein sequence ID" value="KAE9637244.1"/>
    <property type="molecule type" value="Genomic_DNA"/>
</dbReference>
<dbReference type="InterPro" id="IPR006151">
    <property type="entry name" value="Shikm_DH/Glu-tRNA_Rdtase"/>
</dbReference>
<dbReference type="Pfam" id="PF01488">
    <property type="entry name" value="Shikimate_DH"/>
    <property type="match status" value="1"/>
</dbReference>
<comment type="caution">
    <text evidence="11">The sequence shown here is derived from an EMBL/GenBank/DDBJ whole genome shotgun (WGS) entry which is preliminary data.</text>
</comment>
<sequence length="290" mass="31986">MKYVDQINGSTKVYGLIGHPIKHTLSPIIHNTLANMLGNNMIYVPFEVPSGGLKEALVGAYQLNIQGLNVTVPYKQEVIPFLLKLEGYADQIGAVNTLKRSKDGYIGYNTDAEGLLQSLLQNDINIRGQNIMIIGAGGAARAAAMVTASQNPKQILIVNRTQEKAQELAQAVSRYYNVPVKSGSLDFIVQDFPVDVCIQTTSVGLYPREDQSPVTDETFFTQVQAAVDLIYNPSETLFLKMAKAAGCKTVNGFGMLFYQAIKAYEIWNEIIVPQNYVDLLFQSLKKELNL</sequence>
<dbReference type="SUPFAM" id="SSF51735">
    <property type="entry name" value="NAD(P)-binding Rossmann-fold domains"/>
    <property type="match status" value="1"/>
</dbReference>
<evidence type="ECO:0000256" key="3">
    <source>
        <dbReference type="ARBA" id="ARBA00022605"/>
    </source>
</evidence>
<dbReference type="GO" id="GO:0019632">
    <property type="term" value="P:shikimate metabolic process"/>
    <property type="evidence" value="ECO:0007669"/>
    <property type="project" value="InterPro"/>
</dbReference>
<feature type="domain" description="Shikimate dehydrogenase substrate binding N-terminal" evidence="10">
    <location>
        <begin position="16"/>
        <end position="98"/>
    </location>
</feature>
<evidence type="ECO:0000256" key="1">
    <source>
        <dbReference type="ARBA" id="ARBA00004871"/>
    </source>
</evidence>
<dbReference type="GO" id="GO:0009423">
    <property type="term" value="P:chorismate biosynthetic process"/>
    <property type="evidence" value="ECO:0007669"/>
    <property type="project" value="UniProtKB-UniRule"/>
</dbReference>
<keyword evidence="3 8" id="KW-0028">Amino-acid biosynthesis</keyword>
<keyword evidence="12" id="KW-1185">Reference proteome</keyword>
<dbReference type="InterPro" id="IPR022893">
    <property type="entry name" value="Shikimate_DH_fam"/>
</dbReference>
<comment type="similarity">
    <text evidence="8">Belongs to the shikimate dehydrogenase family.</text>
</comment>
<dbReference type="EC" id="1.1.1.25" evidence="2 8"/>
<reference evidence="11 12" key="1">
    <citation type="submission" date="2019-12" db="EMBL/GenBank/DDBJ databases">
        <title>Defluviitalea raffinosedens, isolated from a biogas fermenter, genome sequencing and characterization.</title>
        <authorList>
            <person name="Rettenmaier R."/>
            <person name="Schneider M."/>
            <person name="Neuhaus K."/>
            <person name="Liebl W."/>
            <person name="Zverlov V."/>
        </authorList>
    </citation>
    <scope>NUCLEOTIDE SEQUENCE [LARGE SCALE GENOMIC DNA]</scope>
    <source>
        <strain evidence="11 12">249c-K6</strain>
    </source>
</reference>
<dbReference type="AlphaFoldDB" id="A0A7C8LLD9"/>
<comment type="function">
    <text evidence="8">Involved in the biosynthesis of the chorismate, which leads to the biosynthesis of aromatic amino acids. Catalyzes the reversible NADPH linked reduction of 3-dehydroshikimate (DHSA) to yield shikimate (SA).</text>
</comment>
<evidence type="ECO:0000256" key="4">
    <source>
        <dbReference type="ARBA" id="ARBA00022857"/>
    </source>
</evidence>
<keyword evidence="6 8" id="KW-0057">Aromatic amino acid biosynthesis</keyword>
<dbReference type="GO" id="GO:0004764">
    <property type="term" value="F:shikimate 3-dehydrogenase (NADP+) activity"/>
    <property type="evidence" value="ECO:0007669"/>
    <property type="project" value="UniProtKB-UniRule"/>
</dbReference>
<dbReference type="Pfam" id="PF08501">
    <property type="entry name" value="Shikimate_dh_N"/>
    <property type="match status" value="1"/>
</dbReference>
<comment type="subunit">
    <text evidence="8">Homodimer.</text>
</comment>
<dbReference type="UniPathway" id="UPA00053">
    <property type="reaction ID" value="UER00087"/>
</dbReference>
<feature type="active site" description="Proton acceptor" evidence="8">
    <location>
        <position position="75"/>
    </location>
</feature>
<dbReference type="InterPro" id="IPR013708">
    <property type="entry name" value="Shikimate_DH-bd_N"/>
</dbReference>
<dbReference type="InterPro" id="IPR036291">
    <property type="entry name" value="NAD(P)-bd_dom_sf"/>
</dbReference>
<feature type="binding site" evidence="8">
    <location>
        <position position="229"/>
    </location>
    <ligand>
        <name>NADP(+)</name>
        <dbReference type="ChEBI" id="CHEBI:58349"/>
    </ligand>
</feature>
<evidence type="ECO:0000259" key="9">
    <source>
        <dbReference type="Pfam" id="PF01488"/>
    </source>
</evidence>
<comment type="caution">
    <text evidence="8">Lacks conserved residue(s) required for the propagation of feature annotation.</text>
</comment>
<dbReference type="GO" id="GO:0050661">
    <property type="term" value="F:NADP binding"/>
    <property type="evidence" value="ECO:0007669"/>
    <property type="project" value="InterPro"/>
</dbReference>
<evidence type="ECO:0000313" key="11">
    <source>
        <dbReference type="EMBL" id="KAE9637244.1"/>
    </source>
</evidence>
<feature type="binding site" evidence="8">
    <location>
        <position position="96"/>
    </location>
    <ligand>
        <name>shikimate</name>
        <dbReference type="ChEBI" id="CHEBI:36208"/>
    </ligand>
</feature>
<comment type="catalytic activity">
    <reaction evidence="7 8">
        <text>shikimate + NADP(+) = 3-dehydroshikimate + NADPH + H(+)</text>
        <dbReference type="Rhea" id="RHEA:17737"/>
        <dbReference type="ChEBI" id="CHEBI:15378"/>
        <dbReference type="ChEBI" id="CHEBI:16630"/>
        <dbReference type="ChEBI" id="CHEBI:36208"/>
        <dbReference type="ChEBI" id="CHEBI:57783"/>
        <dbReference type="ChEBI" id="CHEBI:58349"/>
        <dbReference type="EC" id="1.1.1.25"/>
    </reaction>
</comment>
<organism evidence="11 12">
    <name type="scientific">Defluviitalea raffinosedens</name>
    <dbReference type="NCBI Taxonomy" id="1450156"/>
    <lineage>
        <taxon>Bacteria</taxon>
        <taxon>Bacillati</taxon>
        <taxon>Bacillota</taxon>
        <taxon>Clostridia</taxon>
        <taxon>Lachnospirales</taxon>
        <taxon>Defluviitaleaceae</taxon>
        <taxon>Defluviitalea</taxon>
    </lineage>
</organism>
<dbReference type="OrthoDB" id="9792692at2"/>
<dbReference type="GO" id="GO:0008652">
    <property type="term" value="P:amino acid biosynthetic process"/>
    <property type="evidence" value="ECO:0007669"/>
    <property type="project" value="UniProtKB-KW"/>
</dbReference>
<evidence type="ECO:0000256" key="5">
    <source>
        <dbReference type="ARBA" id="ARBA00023002"/>
    </source>
</evidence>
<feature type="binding site" evidence="8">
    <location>
        <begin position="24"/>
        <end position="26"/>
    </location>
    <ligand>
        <name>shikimate</name>
        <dbReference type="ChEBI" id="CHEBI:36208"/>
    </ligand>
</feature>
<feature type="binding site" evidence="8">
    <location>
        <position position="231"/>
    </location>
    <ligand>
        <name>shikimate</name>
        <dbReference type="ChEBI" id="CHEBI:36208"/>
    </ligand>
</feature>
<gene>
    <name evidence="8 11" type="primary">aroE</name>
    <name evidence="11" type="ORF">GND95_02090</name>
</gene>
<feature type="binding site" evidence="8">
    <location>
        <begin position="159"/>
        <end position="164"/>
    </location>
    <ligand>
        <name>NADP(+)</name>
        <dbReference type="ChEBI" id="CHEBI:58349"/>
    </ligand>
</feature>
<feature type="binding site" evidence="8">
    <location>
        <position position="111"/>
    </location>
    <ligand>
        <name>shikimate</name>
        <dbReference type="ChEBI" id="CHEBI:36208"/>
    </ligand>
</feature>
<dbReference type="PANTHER" id="PTHR21089:SF1">
    <property type="entry name" value="BIFUNCTIONAL 3-DEHYDROQUINATE DEHYDRATASE_SHIKIMATE DEHYDROGENASE, CHLOROPLASTIC"/>
    <property type="match status" value="1"/>
</dbReference>
<keyword evidence="5 8" id="KW-0560">Oxidoreductase</keyword>
<keyword evidence="4 8" id="KW-0521">NADP</keyword>
<evidence type="ECO:0000256" key="6">
    <source>
        <dbReference type="ARBA" id="ARBA00023141"/>
    </source>
</evidence>
<dbReference type="GO" id="GO:0005829">
    <property type="term" value="C:cytosol"/>
    <property type="evidence" value="ECO:0007669"/>
    <property type="project" value="TreeGrafter"/>
</dbReference>
<dbReference type="Gene3D" id="3.40.50.10860">
    <property type="entry name" value="Leucine Dehydrogenase, chain A, domain 1"/>
    <property type="match status" value="1"/>
</dbReference>
<dbReference type="SUPFAM" id="SSF53223">
    <property type="entry name" value="Aminoacid dehydrogenase-like, N-terminal domain"/>
    <property type="match status" value="1"/>
</dbReference>
<dbReference type="NCBIfam" id="TIGR00507">
    <property type="entry name" value="aroE"/>
    <property type="match status" value="1"/>
</dbReference>
<evidence type="ECO:0000259" key="10">
    <source>
        <dbReference type="Pfam" id="PF08501"/>
    </source>
</evidence>
<dbReference type="PANTHER" id="PTHR21089">
    <property type="entry name" value="SHIKIMATE DEHYDROGENASE"/>
    <property type="match status" value="1"/>
</dbReference>
<dbReference type="Gene3D" id="3.40.50.720">
    <property type="entry name" value="NAD(P)-binding Rossmann-like Domain"/>
    <property type="match status" value="1"/>
</dbReference>
<feature type="binding site" evidence="8">
    <location>
        <begin position="135"/>
        <end position="139"/>
    </location>
    <ligand>
        <name>NADP(+)</name>
        <dbReference type="ChEBI" id="CHEBI:58349"/>
    </ligand>
</feature>
<evidence type="ECO:0000256" key="8">
    <source>
        <dbReference type="HAMAP-Rule" id="MF_00222"/>
    </source>
</evidence>
<dbReference type="Proteomes" id="UP000483018">
    <property type="component" value="Unassembled WGS sequence"/>
</dbReference>
<dbReference type="CDD" id="cd01065">
    <property type="entry name" value="NAD_bind_Shikimate_DH"/>
    <property type="match status" value="1"/>
</dbReference>